<gene>
    <name evidence="1" type="ORF">CPZ25_017035</name>
</gene>
<dbReference type="AlphaFoldDB" id="A0A4P9CBE0"/>
<dbReference type="Proteomes" id="UP000218387">
    <property type="component" value="Chromosome"/>
</dbReference>
<dbReference type="CDD" id="cd00093">
    <property type="entry name" value="HTH_XRE"/>
    <property type="match status" value="1"/>
</dbReference>
<name>A0A4P9CBE0_EUBML</name>
<dbReference type="KEGG" id="emt:CPZ25_017035"/>
<accession>A0A4P9CBE0</accession>
<protein>
    <recommendedName>
        <fullName evidence="3">XRE family transcriptional regulator</fullName>
    </recommendedName>
</protein>
<reference evidence="1 2" key="1">
    <citation type="submission" date="2018-05" db="EMBL/GenBank/DDBJ databases">
        <title>Genome comparison of Eubacterium sp.</title>
        <authorList>
            <person name="Feng Y."/>
            <person name="Sanchez-Andrea I."/>
            <person name="Stams A.J.M."/>
            <person name="De Vos W.M."/>
        </authorList>
    </citation>
    <scope>NUCLEOTIDE SEQUENCE [LARGE SCALE GENOMIC DNA]</scope>
    <source>
        <strain evidence="1 2">YI</strain>
    </source>
</reference>
<organism evidence="1 2">
    <name type="scientific">Eubacterium maltosivorans</name>
    <dbReference type="NCBI Taxonomy" id="2041044"/>
    <lineage>
        <taxon>Bacteria</taxon>
        <taxon>Bacillati</taxon>
        <taxon>Bacillota</taxon>
        <taxon>Clostridia</taxon>
        <taxon>Eubacteriales</taxon>
        <taxon>Eubacteriaceae</taxon>
        <taxon>Eubacterium</taxon>
    </lineage>
</organism>
<evidence type="ECO:0008006" key="3">
    <source>
        <dbReference type="Google" id="ProtNLM"/>
    </source>
</evidence>
<dbReference type="RefSeq" id="WP_096920109.1">
    <property type="nucleotide sequence ID" value="NZ_CP029487.1"/>
</dbReference>
<dbReference type="InterPro" id="IPR001387">
    <property type="entry name" value="Cro/C1-type_HTH"/>
</dbReference>
<keyword evidence="2" id="KW-1185">Reference proteome</keyword>
<sequence length="488" mass="56800">MSLFSEKLKLYIEVSHQTIYQLSKKAEVNRTVIHKTISGERVPGDDFLEKLYGALMLSPEEKREMRRLAERARVGEKVYRRREGVGKLILSLSYRPILNDVFTFNADKAVMKTQGDNKAMQILHSREAVIEQVISLLSEAFIRSEKSEIQLYLPFSEKEIYEAAYGFYMSIEKAILFKNLVAIEKDYKDDAACLRNLDSLSYVLNFALNDRKGYEPYYFYTGEAQNKTDSIAMPYFLQVNDVIITFDNAVRSAFVYDEKETVDFFKEKIARLFENSEPFVKRLDTVLEMYGLASGRMNELIIEPLPCMGKYMTDERIESLVRKECPVRDEAIKMARDFYSTLRAKDCWPASFFSFEAIETFMKNGIMPTLPQDIVRPMTMEERCEIIKEIIKDSTSEKEPYIAINTHKLKTPVNVEIIKTSKNEIVFRRFNDEGNEQKTLFLCEASMVDAFLDFMKILRSSEFVYSKNEMIQKLQEYVQKGDTENVTV</sequence>
<proteinExistence type="predicted"/>
<dbReference type="EMBL" id="CP029487">
    <property type="protein sequence ID" value="QCT72958.1"/>
    <property type="molecule type" value="Genomic_DNA"/>
</dbReference>
<evidence type="ECO:0000313" key="1">
    <source>
        <dbReference type="EMBL" id="QCT72958.1"/>
    </source>
</evidence>
<dbReference type="SUPFAM" id="SSF47413">
    <property type="entry name" value="lambda repressor-like DNA-binding domains"/>
    <property type="match status" value="1"/>
</dbReference>
<dbReference type="GO" id="GO:0003677">
    <property type="term" value="F:DNA binding"/>
    <property type="evidence" value="ECO:0007669"/>
    <property type="project" value="InterPro"/>
</dbReference>
<dbReference type="InterPro" id="IPR010982">
    <property type="entry name" value="Lambda_DNA-bd_dom_sf"/>
</dbReference>
<evidence type="ECO:0000313" key="2">
    <source>
        <dbReference type="Proteomes" id="UP000218387"/>
    </source>
</evidence>